<sequence length="70" mass="7943">VLKRRALCVTELTSQLGISQSATSQHLRVLKDARIVKFQKRGLHVYYHLDVQNIARIHKATSKLFGLDGD</sequence>
<feature type="domain" description="HTH arsR-type" evidence="4">
    <location>
        <begin position="1"/>
        <end position="69"/>
    </location>
</feature>
<evidence type="ECO:0000313" key="5">
    <source>
        <dbReference type="EMBL" id="GAH82713.1"/>
    </source>
</evidence>
<dbReference type="GO" id="GO:0003677">
    <property type="term" value="F:DNA binding"/>
    <property type="evidence" value="ECO:0007669"/>
    <property type="project" value="UniProtKB-KW"/>
</dbReference>
<evidence type="ECO:0000259" key="4">
    <source>
        <dbReference type="PROSITE" id="PS50987"/>
    </source>
</evidence>
<dbReference type="InterPro" id="IPR036388">
    <property type="entry name" value="WH-like_DNA-bd_sf"/>
</dbReference>
<dbReference type="GO" id="GO:0003700">
    <property type="term" value="F:DNA-binding transcription factor activity"/>
    <property type="evidence" value="ECO:0007669"/>
    <property type="project" value="InterPro"/>
</dbReference>
<evidence type="ECO:0000256" key="2">
    <source>
        <dbReference type="ARBA" id="ARBA00023125"/>
    </source>
</evidence>
<dbReference type="NCBIfam" id="NF033788">
    <property type="entry name" value="HTH_metalloreg"/>
    <property type="match status" value="1"/>
</dbReference>
<accession>X1KKW1</accession>
<dbReference type="SUPFAM" id="SSF46785">
    <property type="entry name" value="Winged helix' DNA-binding domain"/>
    <property type="match status" value="1"/>
</dbReference>
<dbReference type="PANTHER" id="PTHR33154:SF33">
    <property type="entry name" value="TRANSCRIPTIONAL REPRESSOR SDPR"/>
    <property type="match status" value="1"/>
</dbReference>
<dbReference type="Pfam" id="PF01022">
    <property type="entry name" value="HTH_5"/>
    <property type="match status" value="1"/>
</dbReference>
<dbReference type="Gene3D" id="1.10.10.10">
    <property type="entry name" value="Winged helix-like DNA-binding domain superfamily/Winged helix DNA-binding domain"/>
    <property type="match status" value="1"/>
</dbReference>
<evidence type="ECO:0000256" key="1">
    <source>
        <dbReference type="ARBA" id="ARBA00023015"/>
    </source>
</evidence>
<dbReference type="InterPro" id="IPR011991">
    <property type="entry name" value="ArsR-like_HTH"/>
</dbReference>
<comment type="caution">
    <text evidence="5">The sequence shown here is derived from an EMBL/GenBank/DDBJ whole genome shotgun (WGS) entry which is preliminary data.</text>
</comment>
<gene>
    <name evidence="5" type="ORF">S03H2_66679</name>
</gene>
<keyword evidence="1" id="KW-0805">Transcription regulation</keyword>
<evidence type="ECO:0000256" key="3">
    <source>
        <dbReference type="ARBA" id="ARBA00023163"/>
    </source>
</evidence>
<dbReference type="InterPro" id="IPR036390">
    <property type="entry name" value="WH_DNA-bd_sf"/>
</dbReference>
<dbReference type="SMART" id="SM00418">
    <property type="entry name" value="HTH_ARSR"/>
    <property type="match status" value="1"/>
</dbReference>
<protein>
    <recommendedName>
        <fullName evidence="4">HTH arsR-type domain-containing protein</fullName>
    </recommendedName>
</protein>
<dbReference type="PANTHER" id="PTHR33154">
    <property type="entry name" value="TRANSCRIPTIONAL REGULATOR, ARSR FAMILY"/>
    <property type="match status" value="1"/>
</dbReference>
<dbReference type="CDD" id="cd00090">
    <property type="entry name" value="HTH_ARSR"/>
    <property type="match status" value="1"/>
</dbReference>
<dbReference type="PROSITE" id="PS50987">
    <property type="entry name" value="HTH_ARSR_2"/>
    <property type="match status" value="1"/>
</dbReference>
<dbReference type="InterPro" id="IPR001845">
    <property type="entry name" value="HTH_ArsR_DNA-bd_dom"/>
</dbReference>
<proteinExistence type="predicted"/>
<name>X1KKW1_9ZZZZ</name>
<feature type="non-terminal residue" evidence="5">
    <location>
        <position position="1"/>
    </location>
</feature>
<dbReference type="PRINTS" id="PR00778">
    <property type="entry name" value="HTHARSR"/>
</dbReference>
<organism evidence="5">
    <name type="scientific">marine sediment metagenome</name>
    <dbReference type="NCBI Taxonomy" id="412755"/>
    <lineage>
        <taxon>unclassified sequences</taxon>
        <taxon>metagenomes</taxon>
        <taxon>ecological metagenomes</taxon>
    </lineage>
</organism>
<dbReference type="InterPro" id="IPR051081">
    <property type="entry name" value="HTH_MetalResp_TranReg"/>
</dbReference>
<keyword evidence="2" id="KW-0238">DNA-binding</keyword>
<dbReference type="EMBL" id="BARU01043566">
    <property type="protein sequence ID" value="GAH82713.1"/>
    <property type="molecule type" value="Genomic_DNA"/>
</dbReference>
<reference evidence="5" key="1">
    <citation type="journal article" date="2014" name="Front. Microbiol.">
        <title>High frequency of phylogenetically diverse reductive dehalogenase-homologous genes in deep subseafloor sedimentary metagenomes.</title>
        <authorList>
            <person name="Kawai M."/>
            <person name="Futagami T."/>
            <person name="Toyoda A."/>
            <person name="Takaki Y."/>
            <person name="Nishi S."/>
            <person name="Hori S."/>
            <person name="Arai W."/>
            <person name="Tsubouchi T."/>
            <person name="Morono Y."/>
            <person name="Uchiyama I."/>
            <person name="Ito T."/>
            <person name="Fujiyama A."/>
            <person name="Inagaki F."/>
            <person name="Takami H."/>
        </authorList>
    </citation>
    <scope>NUCLEOTIDE SEQUENCE</scope>
    <source>
        <strain evidence="5">Expedition CK06-06</strain>
    </source>
</reference>
<dbReference type="AlphaFoldDB" id="X1KKW1"/>
<keyword evidence="3" id="KW-0804">Transcription</keyword>